<dbReference type="EMBL" id="BMAT01006979">
    <property type="protein sequence ID" value="GFS23508.1"/>
    <property type="molecule type" value="Genomic_DNA"/>
</dbReference>
<dbReference type="Proteomes" id="UP000762676">
    <property type="component" value="Unassembled WGS sequence"/>
</dbReference>
<protein>
    <submittedName>
        <fullName evidence="2">Tigger transposable element-derived protein</fullName>
    </submittedName>
</protein>
<accession>A0AAV4JL49</accession>
<proteinExistence type="predicted"/>
<dbReference type="AlphaFoldDB" id="A0AAV4JL49"/>
<evidence type="ECO:0000313" key="3">
    <source>
        <dbReference type="Proteomes" id="UP000762676"/>
    </source>
</evidence>
<keyword evidence="3" id="KW-1185">Reference proteome</keyword>
<gene>
    <name evidence="2" type="ORF">ElyMa_003391100</name>
</gene>
<dbReference type="GO" id="GO:0003676">
    <property type="term" value="F:nucleic acid binding"/>
    <property type="evidence" value="ECO:0007669"/>
    <property type="project" value="InterPro"/>
</dbReference>
<evidence type="ECO:0000259" key="1">
    <source>
        <dbReference type="Pfam" id="PF03184"/>
    </source>
</evidence>
<name>A0AAV4JL49_9GAST</name>
<dbReference type="Pfam" id="PF03184">
    <property type="entry name" value="DDE_1"/>
    <property type="match status" value="1"/>
</dbReference>
<sequence>MEETGITTVQRPDKIVARKGTKQVGKMTSADRGTLITLACSVGASRNSTPPFFFIESTLNQLSSRMDHQTATDVLILLAGYICEEKFAKFLRRFVKNVKCSKEPSCLLLLDNHDSHLSIEGLNYKRIAQRYSYAVVSPYCTHKLQPLEFLDKAVYGPLKSMQTLPLMTGSSSIQAST</sequence>
<organism evidence="2 3">
    <name type="scientific">Elysia marginata</name>
    <dbReference type="NCBI Taxonomy" id="1093978"/>
    <lineage>
        <taxon>Eukaryota</taxon>
        <taxon>Metazoa</taxon>
        <taxon>Spiralia</taxon>
        <taxon>Lophotrochozoa</taxon>
        <taxon>Mollusca</taxon>
        <taxon>Gastropoda</taxon>
        <taxon>Heterobranchia</taxon>
        <taxon>Euthyneura</taxon>
        <taxon>Panpulmonata</taxon>
        <taxon>Sacoglossa</taxon>
        <taxon>Placobranchoidea</taxon>
        <taxon>Plakobranchidae</taxon>
        <taxon>Elysia</taxon>
    </lineage>
</organism>
<evidence type="ECO:0000313" key="2">
    <source>
        <dbReference type="EMBL" id="GFS23508.1"/>
    </source>
</evidence>
<comment type="caution">
    <text evidence="2">The sequence shown here is derived from an EMBL/GenBank/DDBJ whole genome shotgun (WGS) entry which is preliminary data.</text>
</comment>
<reference evidence="2 3" key="1">
    <citation type="journal article" date="2021" name="Elife">
        <title>Chloroplast acquisition without the gene transfer in kleptoplastic sea slugs, Plakobranchus ocellatus.</title>
        <authorList>
            <person name="Maeda T."/>
            <person name="Takahashi S."/>
            <person name="Yoshida T."/>
            <person name="Shimamura S."/>
            <person name="Takaki Y."/>
            <person name="Nagai Y."/>
            <person name="Toyoda A."/>
            <person name="Suzuki Y."/>
            <person name="Arimoto A."/>
            <person name="Ishii H."/>
            <person name="Satoh N."/>
            <person name="Nishiyama T."/>
            <person name="Hasebe M."/>
            <person name="Maruyama T."/>
            <person name="Minagawa J."/>
            <person name="Obokata J."/>
            <person name="Shigenobu S."/>
        </authorList>
    </citation>
    <scope>NUCLEOTIDE SEQUENCE [LARGE SCALE GENOMIC DNA]</scope>
</reference>
<dbReference type="InterPro" id="IPR004875">
    <property type="entry name" value="DDE_SF_endonuclease_dom"/>
</dbReference>
<feature type="domain" description="DDE-1" evidence="1">
    <location>
        <begin position="82"/>
        <end position="160"/>
    </location>
</feature>